<evidence type="ECO:0000313" key="2">
    <source>
        <dbReference type="Proteomes" id="UP001159427"/>
    </source>
</evidence>
<comment type="caution">
    <text evidence="1">The sequence shown here is derived from an EMBL/GenBank/DDBJ whole genome shotgun (WGS) entry which is preliminary data.</text>
</comment>
<evidence type="ECO:0000313" key="1">
    <source>
        <dbReference type="EMBL" id="CAH3143280.1"/>
    </source>
</evidence>
<name>A0ABN8PGB3_9CNID</name>
<gene>
    <name evidence="1" type="ORF">PEVE_00042787</name>
</gene>
<dbReference type="EMBL" id="CALNXI010000850">
    <property type="protein sequence ID" value="CAH3143280.1"/>
    <property type="molecule type" value="Genomic_DNA"/>
</dbReference>
<keyword evidence="2" id="KW-1185">Reference proteome</keyword>
<organism evidence="1 2">
    <name type="scientific">Porites evermanni</name>
    <dbReference type="NCBI Taxonomy" id="104178"/>
    <lineage>
        <taxon>Eukaryota</taxon>
        <taxon>Metazoa</taxon>
        <taxon>Cnidaria</taxon>
        <taxon>Anthozoa</taxon>
        <taxon>Hexacorallia</taxon>
        <taxon>Scleractinia</taxon>
        <taxon>Fungiina</taxon>
        <taxon>Poritidae</taxon>
        <taxon>Porites</taxon>
    </lineage>
</organism>
<reference evidence="1 2" key="1">
    <citation type="submission" date="2022-05" db="EMBL/GenBank/DDBJ databases">
        <authorList>
            <consortium name="Genoscope - CEA"/>
            <person name="William W."/>
        </authorList>
    </citation>
    <scope>NUCLEOTIDE SEQUENCE [LARGE SCALE GENOMIC DNA]</scope>
</reference>
<proteinExistence type="predicted"/>
<accession>A0ABN8PGB3</accession>
<dbReference type="Proteomes" id="UP001159427">
    <property type="component" value="Unassembled WGS sequence"/>
</dbReference>
<protein>
    <submittedName>
        <fullName evidence="1">Uncharacterized protein</fullName>
    </submittedName>
</protein>
<sequence>MEYDNSSDRTYAKVDIAKFKTGARVDGDDNFSFLEFSTDAGLEASEWGVSVGAGARAHFFHLGCEDVKVNARFLGGDVKARAGLDFKGFVKEGHMFGAEAKARATLSEAKVGPLNLHLGAGVSTGAKVEDGTVEAKIAGTGLKLGKKIGVTVLDNEFSIDTLGLVGKGWLW</sequence>